<organism evidence="1 2">
    <name type="scientific">Trifolium medium</name>
    <dbReference type="NCBI Taxonomy" id="97028"/>
    <lineage>
        <taxon>Eukaryota</taxon>
        <taxon>Viridiplantae</taxon>
        <taxon>Streptophyta</taxon>
        <taxon>Embryophyta</taxon>
        <taxon>Tracheophyta</taxon>
        <taxon>Spermatophyta</taxon>
        <taxon>Magnoliopsida</taxon>
        <taxon>eudicotyledons</taxon>
        <taxon>Gunneridae</taxon>
        <taxon>Pentapetalae</taxon>
        <taxon>rosids</taxon>
        <taxon>fabids</taxon>
        <taxon>Fabales</taxon>
        <taxon>Fabaceae</taxon>
        <taxon>Papilionoideae</taxon>
        <taxon>50 kb inversion clade</taxon>
        <taxon>NPAAA clade</taxon>
        <taxon>Hologalegina</taxon>
        <taxon>IRL clade</taxon>
        <taxon>Trifolieae</taxon>
        <taxon>Trifolium</taxon>
    </lineage>
</organism>
<evidence type="ECO:0000313" key="2">
    <source>
        <dbReference type="Proteomes" id="UP000265520"/>
    </source>
</evidence>
<reference evidence="1 2" key="1">
    <citation type="journal article" date="2018" name="Front. Plant Sci.">
        <title>Red Clover (Trifolium pratense) and Zigzag Clover (T. medium) - A Picture of Genomic Similarities and Differences.</title>
        <authorList>
            <person name="Dluhosova J."/>
            <person name="Istvanek J."/>
            <person name="Nedelnik J."/>
            <person name="Repkova J."/>
        </authorList>
    </citation>
    <scope>NUCLEOTIDE SEQUENCE [LARGE SCALE GENOMIC DNA]</scope>
    <source>
        <strain evidence="2">cv. 10/8</strain>
        <tissue evidence="1">Leaf</tissue>
    </source>
</reference>
<feature type="non-terminal residue" evidence="1">
    <location>
        <position position="14"/>
    </location>
</feature>
<name>A0A392SEF7_9FABA</name>
<proteinExistence type="predicted"/>
<protein>
    <submittedName>
        <fullName evidence="1">Uncharacterized protein</fullName>
    </submittedName>
</protein>
<sequence>MLVAGFSVPGATRT</sequence>
<comment type="caution">
    <text evidence="1">The sequence shown here is derived from an EMBL/GenBank/DDBJ whole genome shotgun (WGS) entry which is preliminary data.</text>
</comment>
<accession>A0A392SEF7</accession>
<keyword evidence="2" id="KW-1185">Reference proteome</keyword>
<evidence type="ECO:0000313" key="1">
    <source>
        <dbReference type="EMBL" id="MCI46797.1"/>
    </source>
</evidence>
<dbReference type="EMBL" id="LXQA010362840">
    <property type="protein sequence ID" value="MCI46797.1"/>
    <property type="molecule type" value="Genomic_DNA"/>
</dbReference>
<dbReference type="Proteomes" id="UP000265520">
    <property type="component" value="Unassembled WGS sequence"/>
</dbReference>